<gene>
    <name evidence="3" type="ORF">D0865_11180</name>
</gene>
<organism evidence="3 4">
    <name type="scientific">Hortaea werneckii</name>
    <name type="common">Black yeast</name>
    <name type="synonym">Cladosporium werneckii</name>
    <dbReference type="NCBI Taxonomy" id="91943"/>
    <lineage>
        <taxon>Eukaryota</taxon>
        <taxon>Fungi</taxon>
        <taxon>Dikarya</taxon>
        <taxon>Ascomycota</taxon>
        <taxon>Pezizomycotina</taxon>
        <taxon>Dothideomycetes</taxon>
        <taxon>Dothideomycetidae</taxon>
        <taxon>Mycosphaerellales</taxon>
        <taxon>Teratosphaeriaceae</taxon>
        <taxon>Hortaea</taxon>
    </lineage>
</organism>
<keyword evidence="2" id="KW-0732">Signal</keyword>
<evidence type="ECO:0000313" key="3">
    <source>
        <dbReference type="EMBL" id="RMY43529.1"/>
    </source>
</evidence>
<feature type="compositionally biased region" description="Polar residues" evidence="1">
    <location>
        <begin position="56"/>
        <end position="67"/>
    </location>
</feature>
<proteinExistence type="predicted"/>
<feature type="compositionally biased region" description="Low complexity" evidence="1">
    <location>
        <begin position="70"/>
        <end position="84"/>
    </location>
</feature>
<feature type="signal peptide" evidence="2">
    <location>
        <begin position="1"/>
        <end position="15"/>
    </location>
</feature>
<protein>
    <recommendedName>
        <fullName evidence="5">Transglycosylase SLT domain-containing protein</fullName>
    </recommendedName>
</protein>
<sequence>MVAIYLPLFALTARAFPLRPWEETNRGISPDSGTDDFIDPESSWDSATGYDDGQWHPSQSWNASADESATEPWSASSSPAATPATASVTSGYRMYTGDGSTQDGWPSEPDFKSFDELWDANEPVMSTSCSLFDQANDSPDEINDLKSAIEHVSQSAHVDPRFALAIMMQESKGCVRVWSTSHSHTNPGLFQSHKGSGSCNTGTDLSASGVQNPCPASEIRQMVSDGVEGTDSGDGLEQLLEEEGGNFFKAARRYNSGSIDPSGDLSKGVATHCYASDVANRLIGTLTGEASACTLDD</sequence>
<dbReference type="SUPFAM" id="SSF53955">
    <property type="entry name" value="Lysozyme-like"/>
    <property type="match status" value="1"/>
</dbReference>
<dbReference type="EMBL" id="QWIN01001171">
    <property type="protein sequence ID" value="RMY43529.1"/>
    <property type="molecule type" value="Genomic_DNA"/>
</dbReference>
<evidence type="ECO:0000256" key="1">
    <source>
        <dbReference type="SAM" id="MobiDB-lite"/>
    </source>
</evidence>
<dbReference type="OrthoDB" id="1193027at2759"/>
<dbReference type="AlphaFoldDB" id="A0A3M7BUW3"/>
<name>A0A3M7BUW3_HORWE</name>
<dbReference type="Gene3D" id="1.10.530.10">
    <property type="match status" value="1"/>
</dbReference>
<comment type="caution">
    <text evidence="3">The sequence shown here is derived from an EMBL/GenBank/DDBJ whole genome shotgun (WGS) entry which is preliminary data.</text>
</comment>
<feature type="region of interest" description="Disordered" evidence="1">
    <location>
        <begin position="22"/>
        <end position="84"/>
    </location>
</feature>
<dbReference type="InterPro" id="IPR023346">
    <property type="entry name" value="Lysozyme-like_dom_sf"/>
</dbReference>
<evidence type="ECO:0000256" key="2">
    <source>
        <dbReference type="SAM" id="SignalP"/>
    </source>
</evidence>
<evidence type="ECO:0008006" key="5">
    <source>
        <dbReference type="Google" id="ProtNLM"/>
    </source>
</evidence>
<reference evidence="3 4" key="1">
    <citation type="journal article" date="2018" name="BMC Genomics">
        <title>Genomic evidence for intraspecific hybridization in a clonal and extremely halotolerant yeast.</title>
        <authorList>
            <person name="Gostincar C."/>
            <person name="Stajich J.E."/>
            <person name="Zupancic J."/>
            <person name="Zalar P."/>
            <person name="Gunde-Cimerman N."/>
        </authorList>
    </citation>
    <scope>NUCLEOTIDE SEQUENCE [LARGE SCALE GENOMIC DNA]</scope>
    <source>
        <strain evidence="3 4">EXF-151</strain>
    </source>
</reference>
<accession>A0A3M7BUW3</accession>
<dbReference type="VEuPathDB" id="FungiDB:BTJ68_05350"/>
<evidence type="ECO:0000313" key="4">
    <source>
        <dbReference type="Proteomes" id="UP000270230"/>
    </source>
</evidence>
<feature type="chain" id="PRO_5018074499" description="Transglycosylase SLT domain-containing protein" evidence="2">
    <location>
        <begin position="16"/>
        <end position="297"/>
    </location>
</feature>
<dbReference type="Proteomes" id="UP000270230">
    <property type="component" value="Unassembled WGS sequence"/>
</dbReference>